<dbReference type="EMBL" id="DYVT01000018">
    <property type="protein sequence ID" value="HJF66974.1"/>
    <property type="molecule type" value="Genomic_DNA"/>
</dbReference>
<reference evidence="2 6" key="2">
    <citation type="submission" date="2019-07" db="EMBL/GenBank/DDBJ databases">
        <title>Whole genome shotgun sequence of Staphylococcus kloosii NBRC 109624.</title>
        <authorList>
            <person name="Hosoyama A."/>
            <person name="Uohara A."/>
            <person name="Ohji S."/>
            <person name="Ichikawa N."/>
        </authorList>
    </citation>
    <scope>NUCLEOTIDE SEQUENCE [LARGE SCALE GENOMIC DNA]</scope>
    <source>
        <strain evidence="2 6">NBRC 109624</strain>
    </source>
</reference>
<protein>
    <submittedName>
        <fullName evidence="3">PH domain-containing protein</fullName>
    </submittedName>
</protein>
<dbReference type="GeneID" id="69903840"/>
<evidence type="ECO:0000313" key="4">
    <source>
        <dbReference type="EMBL" id="KYH14054.1"/>
    </source>
</evidence>
<dbReference type="Proteomes" id="UP000321040">
    <property type="component" value="Unassembled WGS sequence"/>
</dbReference>
<evidence type="ECO:0000259" key="1">
    <source>
        <dbReference type="Pfam" id="PF14470"/>
    </source>
</evidence>
<dbReference type="OrthoDB" id="2417906at2"/>
<reference evidence="4 5" key="1">
    <citation type="submission" date="2016-02" db="EMBL/GenBank/DDBJ databases">
        <title>Draft genome sequence of hydrocarbon degrading Staphylococcus saprophyticus Strain CNV2, isolated from crude-oil contaminated soil from Noonmati Oil Refinery, Guwahati, Assam, India.</title>
        <authorList>
            <person name="Mukherjee A."/>
            <person name="Chettri B."/>
            <person name="Langpoklakpam J."/>
            <person name="Singh A.K."/>
            <person name="Chattopadhyay D.J."/>
        </authorList>
    </citation>
    <scope>NUCLEOTIDE SEQUENCE [LARGE SCALE GENOMIC DNA]</scope>
    <source>
        <strain evidence="4 5">CNV2</strain>
    </source>
</reference>
<dbReference type="Pfam" id="PF14470">
    <property type="entry name" value="bPH_3"/>
    <property type="match status" value="1"/>
</dbReference>
<dbReference type="KEGG" id="skl:C7J89_00685"/>
<dbReference type="Proteomes" id="UP000706163">
    <property type="component" value="Unassembled WGS sequence"/>
</dbReference>
<reference evidence="3" key="3">
    <citation type="journal article" date="2021" name="PeerJ">
        <title>Extensive microbial diversity within the chicken gut microbiome revealed by metagenomics and culture.</title>
        <authorList>
            <person name="Gilroy R."/>
            <person name="Ravi A."/>
            <person name="Getino M."/>
            <person name="Pursley I."/>
            <person name="Horton D.L."/>
            <person name="Alikhan N.F."/>
            <person name="Baker D."/>
            <person name="Gharbi K."/>
            <person name="Hall N."/>
            <person name="Watson M."/>
            <person name="Adriaenssens E.M."/>
            <person name="Foster-Nyarko E."/>
            <person name="Jarju S."/>
            <person name="Secka A."/>
            <person name="Antonio M."/>
            <person name="Oren A."/>
            <person name="Chaudhuri R.R."/>
            <person name="La Ragione R."/>
            <person name="Hildebrand F."/>
            <person name="Pallen M.J."/>
        </authorList>
    </citation>
    <scope>NUCLEOTIDE SEQUENCE</scope>
    <source>
        <strain evidence="3">CHK149-3286</strain>
    </source>
</reference>
<feature type="domain" description="YokE-like PH" evidence="1">
    <location>
        <begin position="26"/>
        <end position="104"/>
    </location>
</feature>
<accession>A0A151A3R0</accession>
<evidence type="ECO:0000313" key="5">
    <source>
        <dbReference type="Proteomes" id="UP000075418"/>
    </source>
</evidence>
<evidence type="ECO:0000313" key="3">
    <source>
        <dbReference type="EMBL" id="HJF66974.1"/>
    </source>
</evidence>
<dbReference type="InterPro" id="IPR039519">
    <property type="entry name" value="YokE-like_PH"/>
</dbReference>
<dbReference type="EMBL" id="BKAQ01000008">
    <property type="protein sequence ID" value="GEP81994.1"/>
    <property type="molecule type" value="Genomic_DNA"/>
</dbReference>
<dbReference type="Proteomes" id="UP000075418">
    <property type="component" value="Unassembled WGS sequence"/>
</dbReference>
<reference evidence="3" key="4">
    <citation type="submission" date="2021-09" db="EMBL/GenBank/DDBJ databases">
        <authorList>
            <person name="Gilroy R."/>
        </authorList>
    </citation>
    <scope>NUCLEOTIDE SEQUENCE</scope>
    <source>
        <strain evidence="3">CHK149-3286</strain>
    </source>
</reference>
<evidence type="ECO:0000313" key="6">
    <source>
        <dbReference type="Proteomes" id="UP000321040"/>
    </source>
</evidence>
<proteinExistence type="predicted"/>
<name>A0A151A3R0_9STAP</name>
<evidence type="ECO:0000313" key="2">
    <source>
        <dbReference type="EMBL" id="GEP81994.1"/>
    </source>
</evidence>
<accession>A0A2T4RBU8</accession>
<comment type="caution">
    <text evidence="4">The sequence shown here is derived from an EMBL/GenBank/DDBJ whole genome shotgun (WGS) entry which is preliminary data.</text>
</comment>
<dbReference type="EMBL" id="LUGM01000002">
    <property type="protein sequence ID" value="KYH14054.1"/>
    <property type="molecule type" value="Genomic_DNA"/>
</dbReference>
<dbReference type="RefSeq" id="WP_061854277.1">
    <property type="nucleotide sequence ID" value="NZ_BKAQ01000008.1"/>
</dbReference>
<sequence>MILDNVNPNDLFPTEKKGPSVLGDIEYNVKGEQRLYKGAYIATNERLILNVDMDGQFYYRNIGYNEIKSISHDEQVINLSFEIGDFPIKNIEKGDVETFTSFVQQQMN</sequence>
<keyword evidence="6" id="KW-1185">Reference proteome</keyword>
<organism evidence="4 5">
    <name type="scientific">Staphylococcus kloosii</name>
    <dbReference type="NCBI Taxonomy" id="29384"/>
    <lineage>
        <taxon>Bacteria</taxon>
        <taxon>Bacillati</taxon>
        <taxon>Bacillota</taxon>
        <taxon>Bacilli</taxon>
        <taxon>Bacillales</taxon>
        <taxon>Staphylococcaceae</taxon>
        <taxon>Staphylococcus</taxon>
    </lineage>
</organism>
<gene>
    <name evidence="4" type="ORF">A0131_04470</name>
    <name evidence="3" type="ORF">K8V85_01555</name>
    <name evidence="2" type="ORF">SKL01_11720</name>
</gene>
<dbReference type="AlphaFoldDB" id="A0A151A3R0"/>